<evidence type="ECO:0000256" key="2">
    <source>
        <dbReference type="SAM" id="Coils"/>
    </source>
</evidence>
<keyword evidence="5" id="KW-1185">Reference proteome</keyword>
<dbReference type="GeneID" id="70583746"/>
<dbReference type="STRING" id="1123491.SAMN02745782_00162"/>
<gene>
    <name evidence="4" type="ORF">SAMN02745782_00162</name>
</gene>
<dbReference type="InterPro" id="IPR011990">
    <property type="entry name" value="TPR-like_helical_dom_sf"/>
</dbReference>
<dbReference type="Proteomes" id="UP000190834">
    <property type="component" value="Unassembled WGS sequence"/>
</dbReference>
<dbReference type="EMBL" id="FUXB01000001">
    <property type="protein sequence ID" value="SJZ40537.1"/>
    <property type="molecule type" value="Genomic_DNA"/>
</dbReference>
<proteinExistence type="predicted"/>
<feature type="coiled-coil region" evidence="2">
    <location>
        <begin position="235"/>
        <end position="269"/>
    </location>
</feature>
<keyword evidence="3" id="KW-0472">Membrane</keyword>
<protein>
    <recommendedName>
        <fullName evidence="6">J domain-containing protein</fullName>
    </recommendedName>
</protein>
<dbReference type="OrthoDB" id="5906522at2"/>
<keyword evidence="2" id="KW-0175">Coiled coil</keyword>
<sequence>MRRWIVRLLIVTAILPSLGIATELTLLQEQARLGDAESQYQLAQHYQFASTDTTTDQDRLYWLTQAAEQGHISAMEQLTYYYLAETENPEHLENALRWLIKLTSLGQTQAAITIGDMYQQGRPFPETFTMAELWYYSVADREPDAEQRYAFLLQKKFDQQRAKQISNMTALEKASVYPPSPVLPVADVTPPSPRELDSPNLLIVVLLLIIAVGASSYLFLKRYPRLPQSPHLSQVDQLHEQARIIQQQKRQLEKLYRELTRRQQQQNHQQHEQQWIVACALFGFSPDQLPNEQAIKARYKQLSKIYHPDAQGSDEEMKRLNHSLNLILQKRNK</sequence>
<feature type="transmembrane region" description="Helical" evidence="3">
    <location>
        <begin position="201"/>
        <end position="220"/>
    </location>
</feature>
<name>A0A1T4KDU4_VIBCI</name>
<evidence type="ECO:0008006" key="6">
    <source>
        <dbReference type="Google" id="ProtNLM"/>
    </source>
</evidence>
<dbReference type="SUPFAM" id="SSF46565">
    <property type="entry name" value="Chaperone J-domain"/>
    <property type="match status" value="1"/>
</dbReference>
<evidence type="ECO:0000256" key="1">
    <source>
        <dbReference type="ARBA" id="ARBA00023186"/>
    </source>
</evidence>
<dbReference type="PANTHER" id="PTHR45500">
    <property type="entry name" value="OS02G0202600 PROTEIN"/>
    <property type="match status" value="1"/>
</dbReference>
<reference evidence="5" key="1">
    <citation type="submission" date="2017-02" db="EMBL/GenBank/DDBJ databases">
        <authorList>
            <person name="Varghese N."/>
            <person name="Submissions S."/>
        </authorList>
    </citation>
    <scope>NUCLEOTIDE SEQUENCE [LARGE SCALE GENOMIC DNA]</scope>
    <source>
        <strain evidence="5">DSM 19608</strain>
    </source>
</reference>
<dbReference type="PANTHER" id="PTHR45500:SF1">
    <property type="entry name" value="OS02G0202600 PROTEIN"/>
    <property type="match status" value="1"/>
</dbReference>
<keyword evidence="1" id="KW-0143">Chaperone</keyword>
<dbReference type="Gene3D" id="1.25.40.10">
    <property type="entry name" value="Tetratricopeptide repeat domain"/>
    <property type="match status" value="1"/>
</dbReference>
<dbReference type="RefSeq" id="WP_078924575.1">
    <property type="nucleotide sequence ID" value="NZ_FUXB01000001.1"/>
</dbReference>
<dbReference type="Gene3D" id="1.10.287.110">
    <property type="entry name" value="DnaJ domain"/>
    <property type="match status" value="1"/>
</dbReference>
<keyword evidence="3" id="KW-0812">Transmembrane</keyword>
<organism evidence="4 5">
    <name type="scientific">Vibrio cincinnatiensis DSM 19608</name>
    <dbReference type="NCBI Taxonomy" id="1123491"/>
    <lineage>
        <taxon>Bacteria</taxon>
        <taxon>Pseudomonadati</taxon>
        <taxon>Pseudomonadota</taxon>
        <taxon>Gammaproteobacteria</taxon>
        <taxon>Vibrionales</taxon>
        <taxon>Vibrionaceae</taxon>
        <taxon>Vibrio</taxon>
    </lineage>
</organism>
<evidence type="ECO:0000256" key="3">
    <source>
        <dbReference type="SAM" id="Phobius"/>
    </source>
</evidence>
<keyword evidence="3" id="KW-1133">Transmembrane helix</keyword>
<accession>A0A1T4KDU4</accession>
<dbReference type="InterPro" id="IPR006597">
    <property type="entry name" value="Sel1-like"/>
</dbReference>
<dbReference type="AlphaFoldDB" id="A0A1T4KDU4"/>
<dbReference type="SMART" id="SM00671">
    <property type="entry name" value="SEL1"/>
    <property type="match status" value="2"/>
</dbReference>
<evidence type="ECO:0000313" key="4">
    <source>
        <dbReference type="EMBL" id="SJZ40537.1"/>
    </source>
</evidence>
<evidence type="ECO:0000313" key="5">
    <source>
        <dbReference type="Proteomes" id="UP000190834"/>
    </source>
</evidence>
<dbReference type="InterPro" id="IPR036869">
    <property type="entry name" value="J_dom_sf"/>
</dbReference>
<dbReference type="SUPFAM" id="SSF81901">
    <property type="entry name" value="HCP-like"/>
    <property type="match status" value="1"/>
</dbReference>